<gene>
    <name evidence="1" type="ordered locus">Emtol_1787</name>
</gene>
<evidence type="ECO:0000313" key="2">
    <source>
        <dbReference type="Proteomes" id="UP000002875"/>
    </source>
</evidence>
<sequence length="346" mass="38511">MKLLKPKRLMYSILLCFSVVILFTQENFAQSGIFSKKNKLNQYSTVGIGGGTSHYFGDLSPYGYFYYGLITNVRWNATINYTRQFSSQVGVRASFSWVRILGDDYTYSQHNLAKFYQPFLRNLHFRNDIKEFTLTGVYNLLPQYSKGPQGRSALMPYAFLGLGFYGHAPKAKVEDPANPGVVKWTTLKDKQTSGQGVSPNAPKTYSLIQPVVPVGLGLKVKINEKFDLNFEGGLRITPFDYLDDVGKAPFPDLTTLAGVSPLGAILSNRAGEDFTARTGANRIADFQYVSTNILFRTPAGTPSSDGIAAFGYPNYDRGTGRWDSYFVTQITLSYVITSQIKCPPIK</sequence>
<protein>
    <recommendedName>
        <fullName evidence="3">Outer membrane protein beta-barrel domain-containing protein</fullName>
    </recommendedName>
</protein>
<dbReference type="EMBL" id="CP002961">
    <property type="protein sequence ID" value="AFK02929.1"/>
    <property type="molecule type" value="Genomic_DNA"/>
</dbReference>
<evidence type="ECO:0008006" key="3">
    <source>
        <dbReference type="Google" id="ProtNLM"/>
    </source>
</evidence>
<name>A0ABM5N0E4_EMTOG</name>
<organism evidence="1 2">
    <name type="scientific">Emticicia oligotrophica (strain DSM 17448 / CIP 109782 / MTCC 6937 / GPTSA100-15)</name>
    <dbReference type="NCBI Taxonomy" id="929562"/>
    <lineage>
        <taxon>Bacteria</taxon>
        <taxon>Pseudomonadati</taxon>
        <taxon>Bacteroidota</taxon>
        <taxon>Cytophagia</taxon>
        <taxon>Cytophagales</taxon>
        <taxon>Leadbetterellaceae</taxon>
        <taxon>Emticicia</taxon>
    </lineage>
</organism>
<evidence type="ECO:0000313" key="1">
    <source>
        <dbReference type="EMBL" id="AFK02929.1"/>
    </source>
</evidence>
<keyword evidence="2" id="KW-1185">Reference proteome</keyword>
<accession>A0ABM5N0E4</accession>
<proteinExistence type="predicted"/>
<dbReference type="Proteomes" id="UP000002875">
    <property type="component" value="Chromosome"/>
</dbReference>
<reference evidence="1 2" key="1">
    <citation type="submission" date="2011-07" db="EMBL/GenBank/DDBJ databases">
        <title>The complete genome of chromosome of Emticicia oligotrophica DSM 17448.</title>
        <authorList>
            <consortium name="US DOE Joint Genome Institute (JGI-PGF)"/>
            <person name="Lucas S."/>
            <person name="Han J."/>
            <person name="Lapidus A."/>
            <person name="Bruce D."/>
            <person name="Goodwin L."/>
            <person name="Pitluck S."/>
            <person name="Peters L."/>
            <person name="Kyrpides N."/>
            <person name="Mavromatis K."/>
            <person name="Ivanova N."/>
            <person name="Ovchinnikova G."/>
            <person name="Teshima H."/>
            <person name="Detter J.C."/>
            <person name="Tapia R."/>
            <person name="Han C."/>
            <person name="Land M."/>
            <person name="Hauser L."/>
            <person name="Markowitz V."/>
            <person name="Cheng J.-F."/>
            <person name="Hugenholtz P."/>
            <person name="Woyke T."/>
            <person name="Wu D."/>
            <person name="Tindall B."/>
            <person name="Pomrenke H."/>
            <person name="Brambilla E."/>
            <person name="Klenk H.-P."/>
            <person name="Eisen J.A."/>
        </authorList>
    </citation>
    <scope>NUCLEOTIDE SEQUENCE [LARGE SCALE GENOMIC DNA]</scope>
    <source>
        <strain evidence="1 2">DSM 17448</strain>
    </source>
</reference>